<keyword evidence="3 6" id="KW-0547">Nucleotide-binding</keyword>
<protein>
    <recommendedName>
        <fullName evidence="1">non-specific serine/threonine protein kinase</fullName>
        <ecNumber evidence="1">2.7.11.1</ecNumber>
    </recommendedName>
</protein>
<keyword evidence="4" id="KW-0418">Kinase</keyword>
<dbReference type="InterPro" id="IPR008271">
    <property type="entry name" value="Ser/Thr_kinase_AS"/>
</dbReference>
<evidence type="ECO:0000256" key="6">
    <source>
        <dbReference type="PROSITE-ProRule" id="PRU10141"/>
    </source>
</evidence>
<dbReference type="AlphaFoldDB" id="A0AAD9N992"/>
<proteinExistence type="predicted"/>
<dbReference type="GO" id="GO:0048675">
    <property type="term" value="P:axon extension"/>
    <property type="evidence" value="ECO:0007669"/>
    <property type="project" value="TreeGrafter"/>
</dbReference>
<dbReference type="PANTHER" id="PTHR24348:SF22">
    <property type="entry name" value="NON-SPECIFIC SERINE_THREONINE PROTEIN KINASE"/>
    <property type="match status" value="1"/>
</dbReference>
<feature type="region of interest" description="Disordered" evidence="7">
    <location>
        <begin position="425"/>
        <end position="584"/>
    </location>
</feature>
<evidence type="ECO:0000313" key="9">
    <source>
        <dbReference type="EMBL" id="KAK2161797.1"/>
    </source>
</evidence>
<dbReference type="EMBL" id="JAODUP010000109">
    <property type="protein sequence ID" value="KAK2161797.1"/>
    <property type="molecule type" value="Genomic_DNA"/>
</dbReference>
<evidence type="ECO:0000256" key="1">
    <source>
        <dbReference type="ARBA" id="ARBA00012513"/>
    </source>
</evidence>
<name>A0AAD9N992_9ANNE</name>
<dbReference type="GO" id="GO:0000045">
    <property type="term" value="P:autophagosome assembly"/>
    <property type="evidence" value="ECO:0007669"/>
    <property type="project" value="TreeGrafter"/>
</dbReference>
<dbReference type="EC" id="2.7.11.1" evidence="1"/>
<evidence type="ECO:0000256" key="5">
    <source>
        <dbReference type="ARBA" id="ARBA00022840"/>
    </source>
</evidence>
<comment type="caution">
    <text evidence="9">The sequence shown here is derived from an EMBL/GenBank/DDBJ whole genome shotgun (WGS) entry which is preliminary data.</text>
</comment>
<keyword evidence="2" id="KW-0808">Transferase</keyword>
<feature type="domain" description="Protein kinase" evidence="8">
    <location>
        <begin position="9"/>
        <end position="293"/>
    </location>
</feature>
<dbReference type="GO" id="GO:0005524">
    <property type="term" value="F:ATP binding"/>
    <property type="evidence" value="ECO:0007669"/>
    <property type="project" value="UniProtKB-UniRule"/>
</dbReference>
<dbReference type="SMART" id="SM00220">
    <property type="entry name" value="S_TKc"/>
    <property type="match status" value="1"/>
</dbReference>
<feature type="compositionally biased region" description="Polar residues" evidence="7">
    <location>
        <begin position="475"/>
        <end position="488"/>
    </location>
</feature>
<feature type="compositionally biased region" description="Polar residues" evidence="7">
    <location>
        <begin position="552"/>
        <end position="570"/>
    </location>
</feature>
<evidence type="ECO:0000256" key="2">
    <source>
        <dbReference type="ARBA" id="ARBA00022679"/>
    </source>
</evidence>
<dbReference type="FunFam" id="3.30.200.20:FF:000149">
    <property type="entry name" value="serine/threonine-protein kinase unc-51 isoform X1"/>
    <property type="match status" value="1"/>
</dbReference>
<dbReference type="Gene3D" id="1.10.510.10">
    <property type="entry name" value="Transferase(Phosphotransferase) domain 1"/>
    <property type="match status" value="1"/>
</dbReference>
<dbReference type="PANTHER" id="PTHR24348">
    <property type="entry name" value="SERINE/THREONINE-PROTEIN KINASE UNC-51-RELATED"/>
    <property type="match status" value="1"/>
</dbReference>
<dbReference type="FunFam" id="1.10.510.10:FF:000493">
    <property type="entry name" value="serine/threonine-protein kinase unc-51 isoform X2"/>
    <property type="match status" value="1"/>
</dbReference>
<dbReference type="PROSITE" id="PS00107">
    <property type="entry name" value="PROTEIN_KINASE_ATP"/>
    <property type="match status" value="1"/>
</dbReference>
<sequence>METIGDFEYNKKDLIGHGAFAVVFKGRHRKKTDFTVAIKCITKKNLAKSQNLLSKEIKILKELSDLQHENVVTLLDCKETSHHVYLVMEYCNGGDLADFLQAKGTLSEDTIASFLRQIGVEGLLQHDVRSRVRSFSAGAMKALVAKGIVHRDIKPQNILLCHPSNKQHSKPAEMKLKIADFGFARFLQDGVMAATLCGSPMYMAPEVIMSIQYDAKADLWSIGTIIYQCLTGKAPFQAQTPQQLKMFYERNANLQPNIPPGTSPELRDLLLKLLRRNAKDRISFEDFFRHPFIFPIKSSPMTVPTRRQSHSSVGESPPLKTIGSSPLSGNAFSSSPRESPPKAKEPAVALESMDITSPPTTPHPPHKTLSSASDESNLGGVSMASTTRAISPVDDYVIVPENLPSDHSAASIEAVAKPPTSVDLNAIFSNRSPESPRQIGRPSQVSPSRSPLPDLPAQTVVSRPSTLPGVEDARNTNQSPVSATSTQPIPVPSQVKAYEKIQLSTGMSPSSPMTDRSPSRESPKPEVGVPIPRKQSTGSVPSVGSLSPPSVQFSIGTPPSTTWKRSSTVPHMTPPGGSPSPHRRTGSLAVVSGTSPLPTILGSPTKVVGALHFTSPGEECDSPGSPLAVPFGSSRNRAKTCPDNIAAVGYSPDGNRTNKSLVPISEPELYHKVSSGSRLSEQLIKAAFGATAPNTGLAITKQLAQSPPGNVVVPYTASNTSLNRNGSNMSINDMPDSIQRQRHLSANDETNNRRRTYSAGGYFEDSPGKTMAFAQSSPNMEGPIMFVAPELAEETLMDKTHIDTVAKLNFVLALVECIIELAQSRSSPLSESIIEPSSSVDNQYLGSMFSLDHISFLSEGQRHIEQLVLYVRALQMLASSIQLAKEEIRAKRLQTSNSVKTILREMNDYFHQCLAVCRNLHNQGVSLNPEINPHAAAITADKLIYNYAIEMCQTAALDELFGNPQECFSRYRNAQILLHSLAQQAGDEKDKELLNSYRIAVEKRLYNLHSQGLLLAQGTTNS</sequence>
<feature type="compositionally biased region" description="Low complexity" evidence="7">
    <location>
        <begin position="536"/>
        <end position="551"/>
    </location>
</feature>
<organism evidence="9 10">
    <name type="scientific">Paralvinella palmiformis</name>
    <dbReference type="NCBI Taxonomy" id="53620"/>
    <lineage>
        <taxon>Eukaryota</taxon>
        <taxon>Metazoa</taxon>
        <taxon>Spiralia</taxon>
        <taxon>Lophotrochozoa</taxon>
        <taxon>Annelida</taxon>
        <taxon>Polychaeta</taxon>
        <taxon>Sedentaria</taxon>
        <taxon>Canalipalpata</taxon>
        <taxon>Terebellida</taxon>
        <taxon>Terebelliformia</taxon>
        <taxon>Alvinellidae</taxon>
        <taxon>Paralvinella</taxon>
    </lineage>
</organism>
<dbReference type="InterPro" id="IPR017441">
    <property type="entry name" value="Protein_kinase_ATP_BS"/>
</dbReference>
<dbReference type="SUPFAM" id="SSF56112">
    <property type="entry name" value="Protein kinase-like (PK-like)"/>
    <property type="match status" value="1"/>
</dbReference>
<dbReference type="Pfam" id="PF12063">
    <property type="entry name" value="ATG1-like_MIT1"/>
    <property type="match status" value="1"/>
</dbReference>
<dbReference type="GO" id="GO:0000422">
    <property type="term" value="P:autophagy of mitochondrion"/>
    <property type="evidence" value="ECO:0007669"/>
    <property type="project" value="TreeGrafter"/>
</dbReference>
<dbReference type="PROSITE" id="PS00108">
    <property type="entry name" value="PROTEIN_KINASE_ST"/>
    <property type="match status" value="1"/>
</dbReference>
<feature type="compositionally biased region" description="Polar residues" evidence="7">
    <location>
        <begin position="502"/>
        <end position="516"/>
    </location>
</feature>
<dbReference type="PROSITE" id="PS50011">
    <property type="entry name" value="PROTEIN_KINASE_DOM"/>
    <property type="match status" value="1"/>
</dbReference>
<keyword evidence="5 6" id="KW-0067">ATP-binding</keyword>
<dbReference type="InterPro" id="IPR048941">
    <property type="entry name" value="ATG1-like_MIT2"/>
</dbReference>
<dbReference type="Gene3D" id="3.30.200.20">
    <property type="entry name" value="Phosphorylase Kinase, domain 1"/>
    <property type="match status" value="1"/>
</dbReference>
<evidence type="ECO:0000256" key="3">
    <source>
        <dbReference type="ARBA" id="ARBA00022741"/>
    </source>
</evidence>
<dbReference type="Pfam" id="PF00069">
    <property type="entry name" value="Pkinase"/>
    <property type="match status" value="1"/>
</dbReference>
<evidence type="ECO:0000313" key="10">
    <source>
        <dbReference type="Proteomes" id="UP001208570"/>
    </source>
</evidence>
<dbReference type="InterPro" id="IPR045269">
    <property type="entry name" value="Atg1-like"/>
</dbReference>
<evidence type="ECO:0000256" key="7">
    <source>
        <dbReference type="SAM" id="MobiDB-lite"/>
    </source>
</evidence>
<feature type="compositionally biased region" description="Polar residues" evidence="7">
    <location>
        <begin position="427"/>
        <end position="449"/>
    </location>
</feature>
<dbReference type="CDD" id="cd14120">
    <property type="entry name" value="STKc_ULK1_2-like"/>
    <property type="match status" value="1"/>
</dbReference>
<feature type="region of interest" description="Disordered" evidence="7">
    <location>
        <begin position="299"/>
        <end position="381"/>
    </location>
</feature>
<dbReference type="GO" id="GO:0010508">
    <property type="term" value="P:positive regulation of autophagy"/>
    <property type="evidence" value="ECO:0007669"/>
    <property type="project" value="TreeGrafter"/>
</dbReference>
<evidence type="ECO:0000256" key="4">
    <source>
        <dbReference type="ARBA" id="ARBA00022777"/>
    </source>
</evidence>
<dbReference type="Pfam" id="PF21127">
    <property type="entry name" value="ATG1-like_MIT2"/>
    <property type="match status" value="1"/>
</dbReference>
<feature type="compositionally biased region" description="Polar residues" evidence="7">
    <location>
        <begin position="322"/>
        <end position="337"/>
    </location>
</feature>
<reference evidence="9" key="1">
    <citation type="journal article" date="2023" name="Mol. Biol. Evol.">
        <title>Third-Generation Sequencing Reveals the Adaptive Role of the Epigenome in Three Deep-Sea Polychaetes.</title>
        <authorList>
            <person name="Perez M."/>
            <person name="Aroh O."/>
            <person name="Sun Y."/>
            <person name="Lan Y."/>
            <person name="Juniper S.K."/>
            <person name="Young C.R."/>
            <person name="Angers B."/>
            <person name="Qian P.Y."/>
        </authorList>
    </citation>
    <scope>NUCLEOTIDE SEQUENCE</scope>
    <source>
        <strain evidence="9">P08H-3</strain>
    </source>
</reference>
<accession>A0AAD9N992</accession>
<feature type="compositionally biased region" description="Polar residues" evidence="7">
    <location>
        <begin position="299"/>
        <end position="314"/>
    </location>
</feature>
<dbReference type="InterPro" id="IPR011009">
    <property type="entry name" value="Kinase-like_dom_sf"/>
</dbReference>
<gene>
    <name evidence="9" type="ORF">LSH36_109g00034</name>
</gene>
<dbReference type="Proteomes" id="UP001208570">
    <property type="component" value="Unassembled WGS sequence"/>
</dbReference>
<dbReference type="GO" id="GO:0034727">
    <property type="term" value="P:piecemeal microautophagy of the nucleus"/>
    <property type="evidence" value="ECO:0007669"/>
    <property type="project" value="TreeGrafter"/>
</dbReference>
<dbReference type="GO" id="GO:0042594">
    <property type="term" value="P:response to starvation"/>
    <property type="evidence" value="ECO:0007669"/>
    <property type="project" value="TreeGrafter"/>
</dbReference>
<feature type="binding site" evidence="6">
    <location>
        <position position="39"/>
    </location>
    <ligand>
        <name>ATP</name>
        <dbReference type="ChEBI" id="CHEBI:30616"/>
    </ligand>
</feature>
<keyword evidence="10" id="KW-1185">Reference proteome</keyword>
<dbReference type="GO" id="GO:0005776">
    <property type="term" value="C:autophagosome"/>
    <property type="evidence" value="ECO:0007669"/>
    <property type="project" value="TreeGrafter"/>
</dbReference>
<dbReference type="GO" id="GO:0061709">
    <property type="term" value="P:reticulophagy"/>
    <property type="evidence" value="ECO:0007669"/>
    <property type="project" value="TreeGrafter"/>
</dbReference>
<dbReference type="GO" id="GO:0005829">
    <property type="term" value="C:cytosol"/>
    <property type="evidence" value="ECO:0007669"/>
    <property type="project" value="TreeGrafter"/>
</dbReference>
<evidence type="ECO:0000259" key="8">
    <source>
        <dbReference type="PROSITE" id="PS50011"/>
    </source>
</evidence>
<dbReference type="InterPro" id="IPR022708">
    <property type="entry name" value="Atg1-like_tMIT"/>
</dbReference>
<dbReference type="InterPro" id="IPR000719">
    <property type="entry name" value="Prot_kinase_dom"/>
</dbReference>
<dbReference type="GO" id="GO:0004674">
    <property type="term" value="F:protein serine/threonine kinase activity"/>
    <property type="evidence" value="ECO:0007669"/>
    <property type="project" value="UniProtKB-EC"/>
</dbReference>
<dbReference type="GO" id="GO:0034045">
    <property type="term" value="C:phagophore assembly site membrane"/>
    <property type="evidence" value="ECO:0007669"/>
    <property type="project" value="TreeGrafter"/>
</dbReference>